<feature type="domain" description="HTH marR-type" evidence="4">
    <location>
        <begin position="13"/>
        <end position="142"/>
    </location>
</feature>
<sequence length="147" mass="16663">MSNSPQNSLQQIPGHLFRRLHQIAVAKFSLESEPFGLTPLQWAALDAIERKPGVDQSALSRDIALDTSTVAGVIYRLEARGLIKREASATDRRLRVLFLTDEGRDLLVRATPVVMEMQHWLLDPLNAQEQSQFMELMLRLVNRTDVD</sequence>
<dbReference type="PROSITE" id="PS50995">
    <property type="entry name" value="HTH_MARR_2"/>
    <property type="match status" value="1"/>
</dbReference>
<comment type="caution">
    <text evidence="5">The sequence shown here is derived from an EMBL/GenBank/DDBJ whole genome shotgun (WGS) entry which is preliminary data.</text>
</comment>
<dbReference type="Gene3D" id="1.10.10.10">
    <property type="entry name" value="Winged helix-like DNA-binding domain superfamily/Winged helix DNA-binding domain"/>
    <property type="match status" value="1"/>
</dbReference>
<evidence type="ECO:0000313" key="6">
    <source>
        <dbReference type="Proteomes" id="UP001265550"/>
    </source>
</evidence>
<reference evidence="5 6" key="1">
    <citation type="submission" date="2023-07" db="EMBL/GenBank/DDBJ databases">
        <title>Sorghum-associated microbial communities from plants grown in Nebraska, USA.</title>
        <authorList>
            <person name="Schachtman D."/>
        </authorList>
    </citation>
    <scope>NUCLEOTIDE SEQUENCE [LARGE SCALE GENOMIC DNA]</scope>
    <source>
        <strain evidence="5 6">BE240</strain>
    </source>
</reference>
<dbReference type="InterPro" id="IPR036390">
    <property type="entry name" value="WH_DNA-bd_sf"/>
</dbReference>
<dbReference type="EMBL" id="JAVDWE010000011">
    <property type="protein sequence ID" value="MDR7096024.1"/>
    <property type="molecule type" value="Genomic_DNA"/>
</dbReference>
<dbReference type="PANTHER" id="PTHR42756:SF1">
    <property type="entry name" value="TRANSCRIPTIONAL REPRESSOR OF EMRAB OPERON"/>
    <property type="match status" value="1"/>
</dbReference>
<name>A0ABU1VEX1_9BURK</name>
<dbReference type="GO" id="GO:0003677">
    <property type="term" value="F:DNA binding"/>
    <property type="evidence" value="ECO:0007669"/>
    <property type="project" value="UniProtKB-KW"/>
</dbReference>
<protein>
    <submittedName>
        <fullName evidence="5">DNA-binding MarR family transcriptional regulator</fullName>
    </submittedName>
</protein>
<evidence type="ECO:0000256" key="2">
    <source>
        <dbReference type="ARBA" id="ARBA00023125"/>
    </source>
</evidence>
<evidence type="ECO:0000259" key="4">
    <source>
        <dbReference type="PROSITE" id="PS50995"/>
    </source>
</evidence>
<proteinExistence type="predicted"/>
<keyword evidence="1" id="KW-0805">Transcription regulation</keyword>
<dbReference type="PROSITE" id="PS01117">
    <property type="entry name" value="HTH_MARR_1"/>
    <property type="match status" value="1"/>
</dbReference>
<dbReference type="SUPFAM" id="SSF46785">
    <property type="entry name" value="Winged helix' DNA-binding domain"/>
    <property type="match status" value="1"/>
</dbReference>
<dbReference type="RefSeq" id="WP_204734698.1">
    <property type="nucleotide sequence ID" value="NZ_JAVDWE010000011.1"/>
</dbReference>
<dbReference type="PRINTS" id="PR00598">
    <property type="entry name" value="HTHMARR"/>
</dbReference>
<dbReference type="InterPro" id="IPR000835">
    <property type="entry name" value="HTH_MarR-typ"/>
</dbReference>
<keyword evidence="2 5" id="KW-0238">DNA-binding</keyword>
<dbReference type="InterPro" id="IPR036388">
    <property type="entry name" value="WH-like_DNA-bd_sf"/>
</dbReference>
<keyword evidence="6" id="KW-1185">Reference proteome</keyword>
<accession>A0ABU1VEX1</accession>
<evidence type="ECO:0000313" key="5">
    <source>
        <dbReference type="EMBL" id="MDR7096024.1"/>
    </source>
</evidence>
<organism evidence="5 6">
    <name type="scientific">Hydrogenophaga laconesensis</name>
    <dbReference type="NCBI Taxonomy" id="1805971"/>
    <lineage>
        <taxon>Bacteria</taxon>
        <taxon>Pseudomonadati</taxon>
        <taxon>Pseudomonadota</taxon>
        <taxon>Betaproteobacteria</taxon>
        <taxon>Burkholderiales</taxon>
        <taxon>Comamonadaceae</taxon>
        <taxon>Hydrogenophaga</taxon>
    </lineage>
</organism>
<dbReference type="Pfam" id="PF12802">
    <property type="entry name" value="MarR_2"/>
    <property type="match status" value="1"/>
</dbReference>
<evidence type="ECO:0000256" key="3">
    <source>
        <dbReference type="ARBA" id="ARBA00023163"/>
    </source>
</evidence>
<gene>
    <name evidence="5" type="ORF">J2X09_003777</name>
</gene>
<evidence type="ECO:0000256" key="1">
    <source>
        <dbReference type="ARBA" id="ARBA00023015"/>
    </source>
</evidence>
<dbReference type="SMART" id="SM00347">
    <property type="entry name" value="HTH_MARR"/>
    <property type="match status" value="1"/>
</dbReference>
<keyword evidence="3" id="KW-0804">Transcription</keyword>
<dbReference type="Proteomes" id="UP001265550">
    <property type="component" value="Unassembled WGS sequence"/>
</dbReference>
<dbReference type="InterPro" id="IPR023187">
    <property type="entry name" value="Tscrpt_reg_MarR-type_CS"/>
</dbReference>
<dbReference type="PANTHER" id="PTHR42756">
    <property type="entry name" value="TRANSCRIPTIONAL REGULATOR, MARR"/>
    <property type="match status" value="1"/>
</dbReference>